<dbReference type="HOGENOM" id="CLU_029601_3_2_2"/>
<keyword evidence="4" id="KW-1185">Reference proteome</keyword>
<sequence length="352" mass="39970">MVYDLIEYIVFSIIYSEIEKRGKYSIQTYSASALQNMFKTSLESNTNIFKCTNEELAILMDKIMNNLKESQKSKVLEIYRLLENSKIKNKLFKRALEEYSMCIENKISLMPYESLNYPEKLRNIKDSPFLLYYIGNFPVEKDLEKSIAIVGSRDSVKLSEDISYNTAFELSKSKIWNISGLALGIDSFGHLGSIDSEGYTGAVLGQGLLDPIFPKENMELSEKILKMGGFLVSELPPSTKIDGIFLILRDRLQSALTDSVFVVQTGKKGGTLNTVNYAVNQSKTVYVFEPTEILDGFEGNLILLNKLEIPEKFKVSKKNIEKIKSVKNVLELKKEVGLVCFKVQITMDEYFC</sequence>
<dbReference type="InterPro" id="IPR003488">
    <property type="entry name" value="DprA"/>
</dbReference>
<dbReference type="PANTHER" id="PTHR43022">
    <property type="entry name" value="PROTEIN SMF"/>
    <property type="match status" value="1"/>
</dbReference>
<reference evidence="3" key="1">
    <citation type="submission" date="2007-06" db="EMBL/GenBank/DDBJ databases">
        <title>Complete sequence of Methanococcus vannielii SB.</title>
        <authorList>
            <consortium name="US DOE Joint Genome Institute"/>
            <person name="Copeland A."/>
            <person name="Lucas S."/>
            <person name="Lapidus A."/>
            <person name="Barry K."/>
            <person name="Glavina del Rio T."/>
            <person name="Dalin E."/>
            <person name="Tice H."/>
            <person name="Pitluck S."/>
            <person name="Chain P."/>
            <person name="Malfatti S."/>
            <person name="Shin M."/>
            <person name="Vergez L."/>
            <person name="Schmutz J."/>
            <person name="Larimer F."/>
            <person name="Land M."/>
            <person name="Hauser L."/>
            <person name="Kyrpides N."/>
            <person name="Anderson I."/>
            <person name="Sieprawska-Lupa M."/>
            <person name="Whitman W.B."/>
            <person name="Richardson P."/>
        </authorList>
    </citation>
    <scope>NUCLEOTIDE SEQUENCE [LARGE SCALE GENOMIC DNA]</scope>
    <source>
        <strain evidence="3">SB</strain>
    </source>
</reference>
<proteinExistence type="inferred from homology"/>
<organism evidence="3 4">
    <name type="scientific">Methanococcus vannielii (strain ATCC 35089 / DSM 1224 / JCM 13029 / OCM 148 / SB)</name>
    <dbReference type="NCBI Taxonomy" id="406327"/>
    <lineage>
        <taxon>Archaea</taxon>
        <taxon>Methanobacteriati</taxon>
        <taxon>Methanobacteriota</taxon>
        <taxon>Methanomada group</taxon>
        <taxon>Methanococci</taxon>
        <taxon>Methanococcales</taxon>
        <taxon>Methanococcaceae</taxon>
        <taxon>Methanococcus</taxon>
    </lineage>
</organism>
<accession>A6UNG3</accession>
<evidence type="ECO:0000313" key="4">
    <source>
        <dbReference type="Proteomes" id="UP000001107"/>
    </source>
</evidence>
<dbReference type="eggNOG" id="arCOG02431">
    <property type="taxonomic scope" value="Archaea"/>
</dbReference>
<evidence type="ECO:0000313" key="3">
    <source>
        <dbReference type="EMBL" id="ABR54035.1"/>
    </source>
</evidence>
<dbReference type="RefSeq" id="WP_011971939.1">
    <property type="nucleotide sequence ID" value="NC_009634.1"/>
</dbReference>
<dbReference type="PANTHER" id="PTHR43022:SF1">
    <property type="entry name" value="PROTEIN SMF"/>
    <property type="match status" value="1"/>
</dbReference>
<dbReference type="STRING" id="406327.Mevan_0123"/>
<dbReference type="AlphaFoldDB" id="A6UNG3"/>
<dbReference type="GO" id="GO:0009294">
    <property type="term" value="P:DNA-mediated transformation"/>
    <property type="evidence" value="ECO:0007669"/>
    <property type="project" value="InterPro"/>
</dbReference>
<feature type="domain" description="Smf/DprA SLOG" evidence="2">
    <location>
        <begin position="111"/>
        <end position="299"/>
    </location>
</feature>
<evidence type="ECO:0000259" key="2">
    <source>
        <dbReference type="Pfam" id="PF02481"/>
    </source>
</evidence>
<dbReference type="Pfam" id="PF02481">
    <property type="entry name" value="DNA_processg_A"/>
    <property type="match status" value="1"/>
</dbReference>
<evidence type="ECO:0000256" key="1">
    <source>
        <dbReference type="ARBA" id="ARBA00006525"/>
    </source>
</evidence>
<name>A6UNG3_METVS</name>
<dbReference type="SUPFAM" id="SSF102405">
    <property type="entry name" value="MCP/YpsA-like"/>
    <property type="match status" value="1"/>
</dbReference>
<protein>
    <submittedName>
        <fullName evidence="3">SMF family protein</fullName>
    </submittedName>
</protein>
<dbReference type="GeneID" id="5324628"/>
<dbReference type="EMBL" id="CP000742">
    <property type="protein sequence ID" value="ABR54035.1"/>
    <property type="molecule type" value="Genomic_DNA"/>
</dbReference>
<dbReference type="KEGG" id="mvn:Mevan_0123"/>
<dbReference type="Gene3D" id="3.40.50.450">
    <property type="match status" value="1"/>
</dbReference>
<gene>
    <name evidence="3" type="ordered locus">Mevan_0123</name>
</gene>
<dbReference type="InterPro" id="IPR057666">
    <property type="entry name" value="DrpA_SLOG"/>
</dbReference>
<comment type="similarity">
    <text evidence="1">Belongs to the DprA/Smf family.</text>
</comment>
<dbReference type="Proteomes" id="UP000001107">
    <property type="component" value="Chromosome"/>
</dbReference>